<dbReference type="SFLD" id="SFLDS00003">
    <property type="entry name" value="Haloacid_Dehalogenase"/>
    <property type="match status" value="1"/>
</dbReference>
<keyword evidence="6 11" id="KW-0547">Nucleotide-binding</keyword>
<feature type="transmembrane region" description="Helical" evidence="11">
    <location>
        <begin position="189"/>
        <end position="207"/>
    </location>
</feature>
<evidence type="ECO:0000256" key="3">
    <source>
        <dbReference type="ARBA" id="ARBA00022475"/>
    </source>
</evidence>
<dbReference type="EMBL" id="JACICA010000006">
    <property type="protein sequence ID" value="MBB3702964.1"/>
    <property type="molecule type" value="Genomic_DNA"/>
</dbReference>
<dbReference type="InterPro" id="IPR036163">
    <property type="entry name" value="HMA_dom_sf"/>
</dbReference>
<keyword evidence="3 11" id="KW-1003">Cell membrane</keyword>
<dbReference type="SFLD" id="SFLDF00027">
    <property type="entry name" value="p-type_atpase"/>
    <property type="match status" value="1"/>
</dbReference>
<proteinExistence type="inferred from homology"/>
<evidence type="ECO:0000259" key="12">
    <source>
        <dbReference type="PROSITE" id="PS50846"/>
    </source>
</evidence>
<dbReference type="SUPFAM" id="SSF56784">
    <property type="entry name" value="HAD-like"/>
    <property type="match status" value="1"/>
</dbReference>
<evidence type="ECO:0000256" key="10">
    <source>
        <dbReference type="ARBA" id="ARBA00023136"/>
    </source>
</evidence>
<dbReference type="Gene3D" id="3.30.70.100">
    <property type="match status" value="1"/>
</dbReference>
<evidence type="ECO:0000256" key="5">
    <source>
        <dbReference type="ARBA" id="ARBA00022723"/>
    </source>
</evidence>
<dbReference type="NCBIfam" id="TIGR01512">
    <property type="entry name" value="ATPase-IB2_Cd"/>
    <property type="match status" value="1"/>
</dbReference>
<dbReference type="Gene3D" id="3.40.50.1000">
    <property type="entry name" value="HAD superfamily/HAD-like"/>
    <property type="match status" value="1"/>
</dbReference>
<dbReference type="CDD" id="cd00371">
    <property type="entry name" value="HMA"/>
    <property type="match status" value="1"/>
</dbReference>
<evidence type="ECO:0000313" key="13">
    <source>
        <dbReference type="EMBL" id="MBB3702964.1"/>
    </source>
</evidence>
<organism evidence="13 14">
    <name type="scientific">Alloprevotella rava</name>
    <dbReference type="NCBI Taxonomy" id="671218"/>
    <lineage>
        <taxon>Bacteria</taxon>
        <taxon>Pseudomonadati</taxon>
        <taxon>Bacteroidota</taxon>
        <taxon>Bacteroidia</taxon>
        <taxon>Bacteroidales</taxon>
        <taxon>Prevotellaceae</taxon>
        <taxon>Alloprevotella</taxon>
    </lineage>
</organism>
<feature type="transmembrane region" description="Helical" evidence="11">
    <location>
        <begin position="100"/>
        <end position="118"/>
    </location>
</feature>
<dbReference type="Pfam" id="PF00702">
    <property type="entry name" value="Hydrolase"/>
    <property type="match status" value="1"/>
</dbReference>
<dbReference type="NCBIfam" id="TIGR01525">
    <property type="entry name" value="ATPase-IB_hvy"/>
    <property type="match status" value="1"/>
</dbReference>
<dbReference type="InterPro" id="IPR023214">
    <property type="entry name" value="HAD_sf"/>
</dbReference>
<feature type="domain" description="HMA" evidence="12">
    <location>
        <begin position="3"/>
        <end position="69"/>
    </location>
</feature>
<dbReference type="GO" id="GO:0043682">
    <property type="term" value="F:P-type divalent copper transporter activity"/>
    <property type="evidence" value="ECO:0007669"/>
    <property type="project" value="TreeGrafter"/>
</dbReference>
<dbReference type="GO" id="GO:0055070">
    <property type="term" value="P:copper ion homeostasis"/>
    <property type="evidence" value="ECO:0007669"/>
    <property type="project" value="TreeGrafter"/>
</dbReference>
<protein>
    <submittedName>
        <fullName evidence="13">Cu2+-exporting ATPase</fullName>
    </submittedName>
</protein>
<dbReference type="PRINTS" id="PR00119">
    <property type="entry name" value="CATATPASE"/>
</dbReference>
<dbReference type="InterPro" id="IPR008250">
    <property type="entry name" value="ATPase_P-typ_transduc_dom_A_sf"/>
</dbReference>
<dbReference type="Gene3D" id="3.40.1110.10">
    <property type="entry name" value="Calcium-transporting ATPase, cytoplasmic domain N"/>
    <property type="match status" value="1"/>
</dbReference>
<dbReference type="RefSeq" id="WP_221189649.1">
    <property type="nucleotide sequence ID" value="NZ_JACICA010000006.1"/>
</dbReference>
<evidence type="ECO:0000256" key="9">
    <source>
        <dbReference type="ARBA" id="ARBA00022989"/>
    </source>
</evidence>
<dbReference type="GO" id="GO:0005886">
    <property type="term" value="C:plasma membrane"/>
    <property type="evidence" value="ECO:0007669"/>
    <property type="project" value="UniProtKB-SubCell"/>
</dbReference>
<dbReference type="SUPFAM" id="SSF55008">
    <property type="entry name" value="HMA, heavy metal-associated domain"/>
    <property type="match status" value="1"/>
</dbReference>
<dbReference type="GO" id="GO:0060003">
    <property type="term" value="P:copper ion export"/>
    <property type="evidence" value="ECO:0007669"/>
    <property type="project" value="UniProtKB-ARBA"/>
</dbReference>
<dbReference type="InterPro" id="IPR006121">
    <property type="entry name" value="HMA_dom"/>
</dbReference>
<name>A0A7W5UWT3_9BACT</name>
<keyword evidence="4 11" id="KW-0812">Transmembrane</keyword>
<dbReference type="SFLD" id="SFLDG00002">
    <property type="entry name" value="C1.7:_P-type_atpase_like"/>
    <property type="match status" value="1"/>
</dbReference>
<accession>A0A7W5UWT3</accession>
<dbReference type="InterPro" id="IPR018303">
    <property type="entry name" value="ATPase_P-typ_P_site"/>
</dbReference>
<feature type="transmembrane region" description="Helical" evidence="11">
    <location>
        <begin position="680"/>
        <end position="699"/>
    </location>
</feature>
<dbReference type="InterPro" id="IPR036412">
    <property type="entry name" value="HAD-like_sf"/>
</dbReference>
<evidence type="ECO:0000313" key="14">
    <source>
        <dbReference type="Proteomes" id="UP000541425"/>
    </source>
</evidence>
<dbReference type="PRINTS" id="PR00943">
    <property type="entry name" value="CUATPASE"/>
</dbReference>
<dbReference type="SUPFAM" id="SSF81653">
    <property type="entry name" value="Calcium ATPase, transduction domain A"/>
    <property type="match status" value="1"/>
</dbReference>
<dbReference type="NCBIfam" id="TIGR01511">
    <property type="entry name" value="ATPase-IB1_Cu"/>
    <property type="match status" value="1"/>
</dbReference>
<feature type="transmembrane region" description="Helical" evidence="11">
    <location>
        <begin position="161"/>
        <end position="183"/>
    </location>
</feature>
<evidence type="ECO:0000256" key="8">
    <source>
        <dbReference type="ARBA" id="ARBA00022967"/>
    </source>
</evidence>
<evidence type="ECO:0000256" key="4">
    <source>
        <dbReference type="ARBA" id="ARBA00022692"/>
    </source>
</evidence>
<dbReference type="NCBIfam" id="TIGR01494">
    <property type="entry name" value="ATPase_P-type"/>
    <property type="match status" value="1"/>
</dbReference>
<keyword evidence="8" id="KW-1278">Translocase</keyword>
<dbReference type="InterPro" id="IPR027256">
    <property type="entry name" value="P-typ_ATPase_IB"/>
</dbReference>
<dbReference type="InterPro" id="IPR001757">
    <property type="entry name" value="P_typ_ATPase"/>
</dbReference>
<dbReference type="InterPro" id="IPR044492">
    <property type="entry name" value="P_typ_ATPase_HD_dom"/>
</dbReference>
<dbReference type="PANTHER" id="PTHR43520:SF8">
    <property type="entry name" value="P-TYPE CU(+) TRANSPORTER"/>
    <property type="match status" value="1"/>
</dbReference>
<dbReference type="InterPro" id="IPR023299">
    <property type="entry name" value="ATPase_P-typ_cyto_dom_N"/>
</dbReference>
<keyword evidence="7 11" id="KW-0067">ATP-binding</keyword>
<reference evidence="13 14" key="1">
    <citation type="submission" date="2020-08" db="EMBL/GenBank/DDBJ databases">
        <title>Genomic Encyclopedia of Type Strains, Phase IV (KMG-IV): sequencing the most valuable type-strain genomes for metagenomic binning, comparative biology and taxonomic classification.</title>
        <authorList>
            <person name="Goeker M."/>
        </authorList>
    </citation>
    <scope>NUCLEOTIDE SEQUENCE [LARGE SCALE GENOMIC DNA]</scope>
    <source>
        <strain evidence="13 14">DSM 22548</strain>
    </source>
</reference>
<dbReference type="Proteomes" id="UP000541425">
    <property type="component" value="Unassembled WGS sequence"/>
</dbReference>
<keyword evidence="9 11" id="KW-1133">Transmembrane helix</keyword>
<comment type="caution">
    <text evidence="13">The sequence shown here is derived from an EMBL/GenBank/DDBJ whole genome shotgun (WGS) entry which is preliminary data.</text>
</comment>
<dbReference type="PROSITE" id="PS00154">
    <property type="entry name" value="ATPASE_E1_E2"/>
    <property type="match status" value="1"/>
</dbReference>
<evidence type="ECO:0000256" key="11">
    <source>
        <dbReference type="RuleBase" id="RU362081"/>
    </source>
</evidence>
<comment type="subcellular location">
    <subcellularLocation>
        <location evidence="1">Cell membrane</location>
        <topology evidence="1">Multi-pass membrane protein</topology>
    </subcellularLocation>
</comment>
<dbReference type="SUPFAM" id="SSF81665">
    <property type="entry name" value="Calcium ATPase, transmembrane domain M"/>
    <property type="match status" value="1"/>
</dbReference>
<evidence type="ECO:0000256" key="6">
    <source>
        <dbReference type="ARBA" id="ARBA00022741"/>
    </source>
</evidence>
<feature type="transmembrane region" description="Helical" evidence="11">
    <location>
        <begin position="124"/>
        <end position="140"/>
    </location>
</feature>
<feature type="transmembrane region" description="Helical" evidence="11">
    <location>
        <begin position="341"/>
        <end position="363"/>
    </location>
</feature>
<dbReference type="GO" id="GO:0005507">
    <property type="term" value="F:copper ion binding"/>
    <property type="evidence" value="ECO:0007669"/>
    <property type="project" value="TreeGrafter"/>
</dbReference>
<feature type="transmembrane region" description="Helical" evidence="11">
    <location>
        <begin position="375"/>
        <end position="403"/>
    </location>
</feature>
<dbReference type="InterPro" id="IPR023298">
    <property type="entry name" value="ATPase_P-typ_TM_dom_sf"/>
</dbReference>
<evidence type="ECO:0000256" key="2">
    <source>
        <dbReference type="ARBA" id="ARBA00006024"/>
    </source>
</evidence>
<dbReference type="Pfam" id="PF00403">
    <property type="entry name" value="HMA"/>
    <property type="match status" value="1"/>
</dbReference>
<dbReference type="FunFam" id="2.70.150.10:FF:000020">
    <property type="entry name" value="Copper-exporting P-type ATPase A"/>
    <property type="match status" value="1"/>
</dbReference>
<dbReference type="AlphaFoldDB" id="A0A7W5UWT3"/>
<dbReference type="CDD" id="cd02094">
    <property type="entry name" value="P-type_ATPase_Cu-like"/>
    <property type="match status" value="1"/>
</dbReference>
<gene>
    <name evidence="13" type="ORF">FHS60_001437</name>
</gene>
<evidence type="ECO:0000256" key="1">
    <source>
        <dbReference type="ARBA" id="ARBA00004651"/>
    </source>
</evidence>
<evidence type="ECO:0000256" key="7">
    <source>
        <dbReference type="ARBA" id="ARBA00022840"/>
    </source>
</evidence>
<keyword evidence="10 11" id="KW-0472">Membrane</keyword>
<dbReference type="GO" id="GO:0005524">
    <property type="term" value="F:ATP binding"/>
    <property type="evidence" value="ECO:0007669"/>
    <property type="project" value="UniProtKB-UniRule"/>
</dbReference>
<sequence length="732" mass="79374">MIKTETFPVEGLMCANCAMHTERALKNMEGVENAVCNFASLEAQVTYDPARVTPNEMAEAVEKAGYKLVVLQQQAGAENNVTENIEEMRAQNFLQAKRRTIMAVLLTTVVTIINIFFVESNPRLGYPLWLLATVVVFFAGKQFYINAWKQLQQRTSNMDTLVALSTGIAYLFSVFNLLFPHVLGKDAHLYFDSSCGIITFILIGRLLEARAKANTATSLKKLMGLRPKMTIILREGRQEDIEISRVVGGDLLLVRPGEKIPVDGTIVEGCSFVDESLLSGEPIPVRKEQGSKVFEGTLNQKGSFSFRAEKVGAETMLARIIEMVREAQNSKAPIQNIVDKVAAIFVPTIIALAVLSGLLWFFFGNEPGGNLTRALLSTITVLVIACPCALGLATPTALMVGIGRAAEKGILIKDAESLETAKHIDTIVLDKTGTITEGRPTLSEPLTALTPEQRSILLSLENRSEHPLAQALTAPLADAEAVEITNFQSLTGRGVSGSHNGTTYFVGSERLLKEQAPHLVAQLEEKTENEALTTIYFFTPTILIATLHIADRVKPSSRAALNELEQMGIEIHLLSGDSEKATAAMAQTLGITHFRGGVLPKDKADYVKQLQSAGHHTAMAGDGINDSAALAQADLSIAMGKGADVAMDIAQMTIIQSDLTRIAEAIRLSRKTTRIIRENLFWAFFYNITLIPIAAGLLIPLCGFALPPMLAAAAMALSSVSVVSNSLRLKWA</sequence>
<dbReference type="InterPro" id="IPR059000">
    <property type="entry name" value="ATPase_P-type_domA"/>
</dbReference>
<comment type="similarity">
    <text evidence="2 11">Belongs to the cation transport ATPase (P-type) (TC 3.A.3) family. Type IB subfamily.</text>
</comment>
<dbReference type="Pfam" id="PF00122">
    <property type="entry name" value="E1-E2_ATPase"/>
    <property type="match status" value="1"/>
</dbReference>
<dbReference type="PANTHER" id="PTHR43520">
    <property type="entry name" value="ATP7, ISOFORM B"/>
    <property type="match status" value="1"/>
</dbReference>
<feature type="transmembrane region" description="Helical" evidence="11">
    <location>
        <begin position="705"/>
        <end position="727"/>
    </location>
</feature>
<dbReference type="PROSITE" id="PS50846">
    <property type="entry name" value="HMA_2"/>
    <property type="match status" value="1"/>
</dbReference>
<dbReference type="Gene3D" id="2.70.150.10">
    <property type="entry name" value="Calcium-transporting ATPase, cytoplasmic transduction domain A"/>
    <property type="match status" value="1"/>
</dbReference>
<keyword evidence="5 11" id="KW-0479">Metal-binding</keyword>
<dbReference type="GO" id="GO:0016887">
    <property type="term" value="F:ATP hydrolysis activity"/>
    <property type="evidence" value="ECO:0007669"/>
    <property type="project" value="InterPro"/>
</dbReference>